<dbReference type="InterPro" id="IPR001738">
    <property type="entry name" value="Rab_escort"/>
</dbReference>
<comment type="caution">
    <text evidence="5">The sequence shown here is derived from an EMBL/GenBank/DDBJ whole genome shotgun (WGS) entry which is preliminary data.</text>
</comment>
<keyword evidence="3" id="KW-0963">Cytoplasm</keyword>
<organism evidence="5 6">
    <name type="scientific">Molossus molossus</name>
    <name type="common">Pallas' mastiff bat</name>
    <name type="synonym">Vespertilio molossus</name>
    <dbReference type="NCBI Taxonomy" id="27622"/>
    <lineage>
        <taxon>Eukaryota</taxon>
        <taxon>Metazoa</taxon>
        <taxon>Chordata</taxon>
        <taxon>Craniata</taxon>
        <taxon>Vertebrata</taxon>
        <taxon>Euteleostomi</taxon>
        <taxon>Mammalia</taxon>
        <taxon>Eutheria</taxon>
        <taxon>Laurasiatheria</taxon>
        <taxon>Chiroptera</taxon>
        <taxon>Yangochiroptera</taxon>
        <taxon>Molossidae</taxon>
        <taxon>Molossus</taxon>
    </lineage>
</organism>
<accession>A0A7J8J5T4</accession>
<dbReference type="GO" id="GO:0005968">
    <property type="term" value="C:Rab-protein geranylgeranyltransferase complex"/>
    <property type="evidence" value="ECO:0007669"/>
    <property type="project" value="InterPro"/>
</dbReference>
<dbReference type="Proteomes" id="UP000550707">
    <property type="component" value="Unassembled WGS sequence"/>
</dbReference>
<evidence type="ECO:0000256" key="2">
    <source>
        <dbReference type="ARBA" id="ARBA00022468"/>
    </source>
</evidence>
<reference evidence="5 6" key="1">
    <citation type="journal article" date="2020" name="Nature">
        <title>Six reference-quality genomes reveal evolution of bat adaptations.</title>
        <authorList>
            <person name="Jebb D."/>
            <person name="Huang Z."/>
            <person name="Pippel M."/>
            <person name="Hughes G.M."/>
            <person name="Lavrichenko K."/>
            <person name="Devanna P."/>
            <person name="Winkler S."/>
            <person name="Jermiin L.S."/>
            <person name="Skirmuntt E.C."/>
            <person name="Katzourakis A."/>
            <person name="Burkitt-Gray L."/>
            <person name="Ray D.A."/>
            <person name="Sullivan K.A.M."/>
            <person name="Roscito J.G."/>
            <person name="Kirilenko B.M."/>
            <person name="Davalos L.M."/>
            <person name="Corthals A.P."/>
            <person name="Power M.L."/>
            <person name="Jones G."/>
            <person name="Ransome R.D."/>
            <person name="Dechmann D.K.N."/>
            <person name="Locatelli A.G."/>
            <person name="Puechmaille S.J."/>
            <person name="Fedrigo O."/>
            <person name="Jarvis E.D."/>
            <person name="Hiller M."/>
            <person name="Vernes S.C."/>
            <person name="Myers E.W."/>
            <person name="Teeling E.C."/>
        </authorList>
    </citation>
    <scope>NUCLEOTIDE SEQUENCE [LARGE SCALE GENOMIC DNA]</scope>
    <source>
        <strain evidence="5">MMolMol1</strain>
        <tissue evidence="5">Muscle</tissue>
    </source>
</reference>
<dbReference type="GO" id="GO:0005096">
    <property type="term" value="F:GTPase activator activity"/>
    <property type="evidence" value="ECO:0007669"/>
    <property type="project" value="UniProtKB-KW"/>
</dbReference>
<dbReference type="GO" id="GO:0006886">
    <property type="term" value="P:intracellular protein transport"/>
    <property type="evidence" value="ECO:0007669"/>
    <property type="project" value="InterPro"/>
</dbReference>
<evidence type="ECO:0000313" key="5">
    <source>
        <dbReference type="EMBL" id="KAF6491881.1"/>
    </source>
</evidence>
<name>A0A7J8J5T4_MOLMO</name>
<evidence type="ECO:0000256" key="1">
    <source>
        <dbReference type="ARBA" id="ARBA00004496"/>
    </source>
</evidence>
<evidence type="ECO:0000256" key="3">
    <source>
        <dbReference type="ARBA" id="ARBA00022490"/>
    </source>
</evidence>
<proteinExistence type="predicted"/>
<dbReference type="PRINTS" id="PR00893">
    <property type="entry name" value="RABESCORT"/>
</dbReference>
<sequence length="114" mass="12967">MTCMKGTYLVHLTCASSKTAREDLEPVVEKLFTPHTEMEIENEVEKPRLLWALYFNMRDSSDVSRNSYHDLPSNVYICSGPDCGLGNDNAVKQFSCRAARRCHSHASCQVCSFW</sequence>
<dbReference type="Gene3D" id="3.30.519.10">
    <property type="entry name" value="Guanine Nucleotide Dissociation Inhibitor, domain 2"/>
    <property type="match status" value="1"/>
</dbReference>
<dbReference type="EMBL" id="JACASF010000002">
    <property type="protein sequence ID" value="KAF6491881.1"/>
    <property type="molecule type" value="Genomic_DNA"/>
</dbReference>
<protein>
    <submittedName>
        <fullName evidence="5">CHM Rab escort protein</fullName>
    </submittedName>
</protein>
<dbReference type="InterPro" id="IPR054420">
    <property type="entry name" value="RAE1_2_domI_C"/>
</dbReference>
<evidence type="ECO:0000259" key="4">
    <source>
        <dbReference type="Pfam" id="PF22603"/>
    </source>
</evidence>
<gene>
    <name evidence="5" type="ORF">HJG59_002822</name>
</gene>
<keyword evidence="6" id="KW-1185">Reference proteome</keyword>
<evidence type="ECO:0000313" key="6">
    <source>
        <dbReference type="Proteomes" id="UP000550707"/>
    </source>
</evidence>
<comment type="subcellular location">
    <subcellularLocation>
        <location evidence="1">Cytoplasm</location>
    </subcellularLocation>
</comment>
<keyword evidence="2" id="KW-0343">GTPase activation</keyword>
<feature type="domain" description="RAE1/2" evidence="4">
    <location>
        <begin position="1"/>
        <end position="83"/>
    </location>
</feature>
<dbReference type="AlphaFoldDB" id="A0A7J8J5T4"/>
<dbReference type="SUPFAM" id="SSF54373">
    <property type="entry name" value="FAD-linked reductases, C-terminal domain"/>
    <property type="match status" value="1"/>
</dbReference>
<dbReference type="Pfam" id="PF22603">
    <property type="entry name" value="RAE1_2_domI_C"/>
    <property type="match status" value="1"/>
</dbReference>